<keyword evidence="1" id="KW-0472">Membrane</keyword>
<protein>
    <recommendedName>
        <fullName evidence="4">DUF3592 domain-containing protein</fullName>
    </recommendedName>
</protein>
<feature type="transmembrane region" description="Helical" evidence="1">
    <location>
        <begin position="49"/>
        <end position="68"/>
    </location>
</feature>
<comment type="caution">
    <text evidence="2">The sequence shown here is derived from an EMBL/GenBank/DDBJ whole genome shotgun (WGS) entry which is preliminary data.</text>
</comment>
<feature type="transmembrane region" description="Helical" evidence="1">
    <location>
        <begin position="178"/>
        <end position="195"/>
    </location>
</feature>
<evidence type="ECO:0008006" key="4">
    <source>
        <dbReference type="Google" id="ProtNLM"/>
    </source>
</evidence>
<evidence type="ECO:0000313" key="2">
    <source>
        <dbReference type="EMBL" id="MEJ8640494.1"/>
    </source>
</evidence>
<keyword evidence="1" id="KW-1133">Transmembrane helix</keyword>
<gene>
    <name evidence="2" type="ORF">WKI68_01720</name>
</gene>
<keyword evidence="1" id="KW-0812">Transmembrane</keyword>
<proteinExistence type="predicted"/>
<evidence type="ECO:0000313" key="3">
    <source>
        <dbReference type="Proteomes" id="UP001382904"/>
    </source>
</evidence>
<accession>A0ABU8TZF7</accession>
<dbReference type="EMBL" id="JBBKAM010000002">
    <property type="protein sequence ID" value="MEJ8640494.1"/>
    <property type="molecule type" value="Genomic_DNA"/>
</dbReference>
<name>A0ABU8TZF7_9ACTN</name>
<keyword evidence="3" id="KW-1185">Reference proteome</keyword>
<evidence type="ECO:0000256" key="1">
    <source>
        <dbReference type="SAM" id="Phobius"/>
    </source>
</evidence>
<organism evidence="2 3">
    <name type="scientific">Streptomyces caledonius</name>
    <dbReference type="NCBI Taxonomy" id="3134107"/>
    <lineage>
        <taxon>Bacteria</taxon>
        <taxon>Bacillati</taxon>
        <taxon>Actinomycetota</taxon>
        <taxon>Actinomycetes</taxon>
        <taxon>Kitasatosporales</taxon>
        <taxon>Streptomycetaceae</taxon>
        <taxon>Streptomyces</taxon>
    </lineage>
</organism>
<dbReference type="Proteomes" id="UP001382904">
    <property type="component" value="Unassembled WGS sequence"/>
</dbReference>
<reference evidence="2 3" key="1">
    <citation type="submission" date="2024-03" db="EMBL/GenBank/DDBJ databases">
        <title>Novel Streptomyces species of biotechnological and ecological value are a feature of Machair soil.</title>
        <authorList>
            <person name="Prole J.R."/>
            <person name="Goodfellow M."/>
            <person name="Allenby N."/>
            <person name="Ward A.C."/>
        </authorList>
    </citation>
    <scope>NUCLEOTIDE SEQUENCE [LARGE SCALE GENOMIC DNA]</scope>
    <source>
        <strain evidence="2 3">MS1.HAVA.3</strain>
    </source>
</reference>
<sequence>MGWDTMPFPNRMASKSSHDGPAGGMVANLLQELWVPAQRSLSLCCWSRMMAYFLLLLVPAGLILPFVFAGRAVRVLARAGGPRRADSEAWLRTAGFAQAAIAVGVYAWGLLHVTGAVMSAEDGGTNSAPIQPCRTPGWEYRAEGISGYRVEYVPLRFVCEADDVGDYPTSVPDRVNPVAFLLGLGAVVCFTVAALDSGSSREQADTGM</sequence>
<feature type="transmembrane region" description="Helical" evidence="1">
    <location>
        <begin position="89"/>
        <end position="109"/>
    </location>
</feature>